<feature type="domain" description="HAMP" evidence="14">
    <location>
        <begin position="352"/>
        <end position="410"/>
    </location>
</feature>
<evidence type="ECO:0000256" key="6">
    <source>
        <dbReference type="ARBA" id="ARBA00022679"/>
    </source>
</evidence>
<accession>A0ABQ2BN61</accession>
<evidence type="ECO:0000256" key="10">
    <source>
        <dbReference type="ARBA" id="ARBA00023012"/>
    </source>
</evidence>
<evidence type="ECO:0000259" key="14">
    <source>
        <dbReference type="PROSITE" id="PS50885"/>
    </source>
</evidence>
<keyword evidence="10" id="KW-0902">Two-component regulatory system</keyword>
<evidence type="ECO:0000256" key="5">
    <source>
        <dbReference type="ARBA" id="ARBA00022553"/>
    </source>
</evidence>
<keyword evidence="6" id="KW-0808">Transferase</keyword>
<dbReference type="InterPro" id="IPR004358">
    <property type="entry name" value="Sig_transdc_His_kin-like_C"/>
</dbReference>
<sequence>MIPASFFVTLRGLSITHHEETVQSCPYSAKKCGEALMRSGIRLWFNQIRNLRIKAKLFLLITVSMAVSSCISLVGLQIAYSIYDQQIYEKSAQVLNLSSTLIENELNKVERLTFSIMSDEQIQQNLVVMNTSESDYTRIQSRAKLVDRLVQYINSETYITAADIADLRGNSYSSGNLTTLSPERRALITRVSELGSGSLGWVPPDTLDYSLIATRQIRSFDNLDLNKLGTLVLHVNLDKIVNQYAREAVTRDGELLIVSEGNMIYPHTAAMKWMVNEKLSVESASKGFRIMEQDDEKYFVSHIHSDYLGWTYYNTLPFQTIFSHILLMKNWMIAAFLISFFLLVGFGMTVARSVTRPIEGLISNMRGLQISDLENSELPTLAPLSQQMDEVGLLQRTYRMMIVRIQELIKENYTKQLIIKETEFRSLQAQINPHFLYNTLESINWISKMNGQKQVSQMVESLGYLLRSSISMKQDMISVEDELQLVQHYITIQRVRFEERLDFRLDVKADLLTQSIPKLTLQPLLENAIKYAVEVMLEPCVIRISGQTEGDMVLLVIEDNGPGIDEAYLEQILTGERKSKGTGIGLKNIDERIKLTFGDEFGLQVENRLDGGARITIRLPIMKRG</sequence>
<dbReference type="PANTHER" id="PTHR34220">
    <property type="entry name" value="SENSOR HISTIDINE KINASE YPDA"/>
    <property type="match status" value="1"/>
</dbReference>
<keyword evidence="16" id="KW-1185">Reference proteome</keyword>
<dbReference type="Gene3D" id="3.30.565.10">
    <property type="entry name" value="Histidine kinase-like ATPase, C-terminal domain"/>
    <property type="match status" value="1"/>
</dbReference>
<feature type="transmembrane region" description="Helical" evidence="12">
    <location>
        <begin position="331"/>
        <end position="351"/>
    </location>
</feature>
<dbReference type="PANTHER" id="PTHR34220:SF7">
    <property type="entry name" value="SENSOR HISTIDINE KINASE YPDA"/>
    <property type="match status" value="1"/>
</dbReference>
<keyword evidence="12" id="KW-0812">Transmembrane</keyword>
<dbReference type="InterPro" id="IPR036890">
    <property type="entry name" value="HATPase_C_sf"/>
</dbReference>
<keyword evidence="9" id="KW-0067">ATP-binding</keyword>
<dbReference type="InterPro" id="IPR003660">
    <property type="entry name" value="HAMP_dom"/>
</dbReference>
<dbReference type="EMBL" id="BMHE01000001">
    <property type="protein sequence ID" value="GGI43652.1"/>
    <property type="molecule type" value="Genomic_DNA"/>
</dbReference>
<dbReference type="PRINTS" id="PR00344">
    <property type="entry name" value="BCTRLSENSOR"/>
</dbReference>
<dbReference type="InterPro" id="IPR010559">
    <property type="entry name" value="Sig_transdc_His_kin_internal"/>
</dbReference>
<keyword evidence="5" id="KW-0597">Phosphoprotein</keyword>
<keyword evidence="7" id="KW-0547">Nucleotide-binding</keyword>
<evidence type="ECO:0000256" key="11">
    <source>
        <dbReference type="ARBA" id="ARBA00023136"/>
    </source>
</evidence>
<keyword evidence="8 15" id="KW-0418">Kinase</keyword>
<comment type="subcellular location">
    <subcellularLocation>
        <location evidence="2">Cell membrane</location>
        <topology evidence="2">Multi-pass membrane protein</topology>
    </subcellularLocation>
</comment>
<evidence type="ECO:0000256" key="12">
    <source>
        <dbReference type="SAM" id="Phobius"/>
    </source>
</evidence>
<evidence type="ECO:0000256" key="1">
    <source>
        <dbReference type="ARBA" id="ARBA00000085"/>
    </source>
</evidence>
<gene>
    <name evidence="15" type="primary">yesM</name>
    <name evidence="15" type="ORF">GCM10008018_03190</name>
</gene>
<dbReference type="EC" id="2.7.13.3" evidence="3"/>
<protein>
    <recommendedName>
        <fullName evidence="3">histidine kinase</fullName>
        <ecNumber evidence="3">2.7.13.3</ecNumber>
    </recommendedName>
</protein>
<proteinExistence type="predicted"/>
<evidence type="ECO:0000313" key="16">
    <source>
        <dbReference type="Proteomes" id="UP000615455"/>
    </source>
</evidence>
<comment type="caution">
    <text evidence="15">The sequence shown here is derived from an EMBL/GenBank/DDBJ whole genome shotgun (WGS) entry which is preliminary data.</text>
</comment>
<comment type="catalytic activity">
    <reaction evidence="1">
        <text>ATP + protein L-histidine = ADP + protein N-phospho-L-histidine.</text>
        <dbReference type="EC" id="2.7.13.3"/>
    </reaction>
</comment>
<dbReference type="PROSITE" id="PS50885">
    <property type="entry name" value="HAMP"/>
    <property type="match status" value="1"/>
</dbReference>
<dbReference type="GO" id="GO:0016301">
    <property type="term" value="F:kinase activity"/>
    <property type="evidence" value="ECO:0007669"/>
    <property type="project" value="UniProtKB-KW"/>
</dbReference>
<keyword evidence="12" id="KW-1133">Transmembrane helix</keyword>
<dbReference type="Proteomes" id="UP000615455">
    <property type="component" value="Unassembled WGS sequence"/>
</dbReference>
<evidence type="ECO:0000256" key="9">
    <source>
        <dbReference type="ARBA" id="ARBA00022840"/>
    </source>
</evidence>
<dbReference type="InterPro" id="IPR003594">
    <property type="entry name" value="HATPase_dom"/>
</dbReference>
<keyword evidence="11 12" id="KW-0472">Membrane</keyword>
<name>A0ABQ2BN61_9BACL</name>
<evidence type="ECO:0000259" key="13">
    <source>
        <dbReference type="PROSITE" id="PS50109"/>
    </source>
</evidence>
<evidence type="ECO:0000256" key="2">
    <source>
        <dbReference type="ARBA" id="ARBA00004651"/>
    </source>
</evidence>
<evidence type="ECO:0000313" key="15">
    <source>
        <dbReference type="EMBL" id="GGI43652.1"/>
    </source>
</evidence>
<dbReference type="PROSITE" id="PS50109">
    <property type="entry name" value="HIS_KIN"/>
    <property type="match status" value="1"/>
</dbReference>
<dbReference type="SMART" id="SM00387">
    <property type="entry name" value="HATPase_c"/>
    <property type="match status" value="1"/>
</dbReference>
<dbReference type="SUPFAM" id="SSF55874">
    <property type="entry name" value="ATPase domain of HSP90 chaperone/DNA topoisomerase II/histidine kinase"/>
    <property type="match status" value="1"/>
</dbReference>
<dbReference type="Gene3D" id="6.10.340.10">
    <property type="match status" value="1"/>
</dbReference>
<evidence type="ECO:0000256" key="4">
    <source>
        <dbReference type="ARBA" id="ARBA00022475"/>
    </source>
</evidence>
<dbReference type="InterPro" id="IPR050640">
    <property type="entry name" value="Bact_2-comp_sensor_kinase"/>
</dbReference>
<reference evidence="16" key="1">
    <citation type="journal article" date="2019" name="Int. J. Syst. Evol. Microbiol.">
        <title>The Global Catalogue of Microorganisms (GCM) 10K type strain sequencing project: providing services to taxonomists for standard genome sequencing and annotation.</title>
        <authorList>
            <consortium name="The Broad Institute Genomics Platform"/>
            <consortium name="The Broad Institute Genome Sequencing Center for Infectious Disease"/>
            <person name="Wu L."/>
            <person name="Ma J."/>
        </authorList>
    </citation>
    <scope>NUCLEOTIDE SEQUENCE [LARGE SCALE GENOMIC DNA]</scope>
    <source>
        <strain evidence="16">CGMCC 1.15043</strain>
    </source>
</reference>
<dbReference type="Pfam" id="PF02518">
    <property type="entry name" value="HATPase_c"/>
    <property type="match status" value="1"/>
</dbReference>
<dbReference type="Pfam" id="PF06580">
    <property type="entry name" value="His_kinase"/>
    <property type="match status" value="1"/>
</dbReference>
<dbReference type="InterPro" id="IPR005467">
    <property type="entry name" value="His_kinase_dom"/>
</dbReference>
<feature type="transmembrane region" description="Helical" evidence="12">
    <location>
        <begin position="57"/>
        <end position="83"/>
    </location>
</feature>
<evidence type="ECO:0000256" key="7">
    <source>
        <dbReference type="ARBA" id="ARBA00022741"/>
    </source>
</evidence>
<evidence type="ECO:0000256" key="8">
    <source>
        <dbReference type="ARBA" id="ARBA00022777"/>
    </source>
</evidence>
<evidence type="ECO:0000256" key="3">
    <source>
        <dbReference type="ARBA" id="ARBA00012438"/>
    </source>
</evidence>
<feature type="domain" description="Histidine kinase" evidence="13">
    <location>
        <begin position="521"/>
        <end position="623"/>
    </location>
</feature>
<organism evidence="15 16">
    <name type="scientific">Paenibacillus marchantiophytorum</name>
    <dbReference type="NCBI Taxonomy" id="1619310"/>
    <lineage>
        <taxon>Bacteria</taxon>
        <taxon>Bacillati</taxon>
        <taxon>Bacillota</taxon>
        <taxon>Bacilli</taxon>
        <taxon>Bacillales</taxon>
        <taxon>Paenibacillaceae</taxon>
        <taxon>Paenibacillus</taxon>
    </lineage>
</organism>
<keyword evidence="4" id="KW-1003">Cell membrane</keyword>